<dbReference type="AlphaFoldDB" id="A0A6J6GTF9"/>
<organism evidence="1">
    <name type="scientific">freshwater metagenome</name>
    <dbReference type="NCBI Taxonomy" id="449393"/>
    <lineage>
        <taxon>unclassified sequences</taxon>
        <taxon>metagenomes</taxon>
        <taxon>ecological metagenomes</taxon>
    </lineage>
</organism>
<accession>A0A6J6GTF9</accession>
<name>A0A6J6GTF9_9ZZZZ</name>
<proteinExistence type="predicted"/>
<evidence type="ECO:0000313" key="1">
    <source>
        <dbReference type="EMBL" id="CAB4604557.1"/>
    </source>
</evidence>
<dbReference type="SUPFAM" id="SSF69322">
    <property type="entry name" value="Tricorn protease domain 2"/>
    <property type="match status" value="1"/>
</dbReference>
<dbReference type="Gene3D" id="2.130.10.10">
    <property type="entry name" value="YVTN repeat-like/Quinoprotein amine dehydrogenase"/>
    <property type="match status" value="1"/>
</dbReference>
<dbReference type="InterPro" id="IPR015943">
    <property type="entry name" value="WD40/YVTN_repeat-like_dom_sf"/>
</dbReference>
<reference evidence="1" key="1">
    <citation type="submission" date="2020-05" db="EMBL/GenBank/DDBJ databases">
        <authorList>
            <person name="Chiriac C."/>
            <person name="Salcher M."/>
            <person name="Ghai R."/>
            <person name="Kavagutti S V."/>
        </authorList>
    </citation>
    <scope>NUCLEOTIDE SEQUENCE</scope>
</reference>
<dbReference type="EMBL" id="CAEZSR010000384">
    <property type="protein sequence ID" value="CAB4604557.1"/>
    <property type="molecule type" value="Genomic_DNA"/>
</dbReference>
<sequence>MTGFAGLERPAWRVDVDDTIGEVAWSPLDDRVGVGCTGGDVVVLDAAGSMLDRRRDHPAGTACLAWHDGEVVSGGVDGWVVAGAHRERLSGWIASLASGPDGLAVAHGRHVSLLGGATSERLPASVAQVRWSSCTDAAGGRPGLVVCGHGYVSEFDADLSVRIDAALVWGGSVEQVDWSSGGGWAAASTRGTTNYLWPSSIGQGGRVVDPAVRVHVLPCPSSSGRLLRFDPTGRYAGIATSGGLAVFDLDEVHPVAGPPGRLLPLFCDVHAFRWWPAAPVAVLGVATDSGGGGLLLVRCDERAAPVGVVDLGTPVIGLEWSRDGRLLAAACGDGTVVGLRRVVDWAWQDSADQWDVTDRL</sequence>
<gene>
    <name evidence="1" type="ORF">UFOPK1493_04562</name>
</gene>
<protein>
    <submittedName>
        <fullName evidence="1">Unannotated protein</fullName>
    </submittedName>
</protein>